<comment type="caution">
    <text evidence="1">The sequence shown here is derived from an EMBL/GenBank/DDBJ whole genome shotgun (WGS) entry which is preliminary data.</text>
</comment>
<dbReference type="PANTHER" id="PTHR13109">
    <property type="entry name" value="NEUROCHONDRIN"/>
    <property type="match status" value="1"/>
</dbReference>
<dbReference type="Pfam" id="PF05536">
    <property type="entry name" value="Neurochondrin"/>
    <property type="match status" value="1"/>
</dbReference>
<organism evidence="1 2">
    <name type="scientific">Capsicum baccatum</name>
    <name type="common">Peruvian pepper</name>
    <dbReference type="NCBI Taxonomy" id="33114"/>
    <lineage>
        <taxon>Eukaryota</taxon>
        <taxon>Viridiplantae</taxon>
        <taxon>Streptophyta</taxon>
        <taxon>Embryophyta</taxon>
        <taxon>Tracheophyta</taxon>
        <taxon>Spermatophyta</taxon>
        <taxon>Magnoliopsida</taxon>
        <taxon>eudicotyledons</taxon>
        <taxon>Gunneridae</taxon>
        <taxon>Pentapetalae</taxon>
        <taxon>asterids</taxon>
        <taxon>lamiids</taxon>
        <taxon>Solanales</taxon>
        <taxon>Solanaceae</taxon>
        <taxon>Solanoideae</taxon>
        <taxon>Capsiceae</taxon>
        <taxon>Capsicum</taxon>
    </lineage>
</organism>
<dbReference type="Proteomes" id="UP000224567">
    <property type="component" value="Unassembled WGS sequence"/>
</dbReference>
<reference evidence="1 2" key="1">
    <citation type="journal article" date="2017" name="Genome Biol.">
        <title>New reference genome sequences of hot pepper reveal the massive evolution of plant disease-resistance genes by retroduplication.</title>
        <authorList>
            <person name="Kim S."/>
            <person name="Park J."/>
            <person name="Yeom S.I."/>
            <person name="Kim Y.M."/>
            <person name="Seo E."/>
            <person name="Kim K.T."/>
            <person name="Kim M.S."/>
            <person name="Lee J.M."/>
            <person name="Cheong K."/>
            <person name="Shin H.S."/>
            <person name="Kim S.B."/>
            <person name="Han K."/>
            <person name="Lee J."/>
            <person name="Park M."/>
            <person name="Lee H.A."/>
            <person name="Lee H.Y."/>
            <person name="Lee Y."/>
            <person name="Oh S."/>
            <person name="Lee J.H."/>
            <person name="Choi E."/>
            <person name="Choi E."/>
            <person name="Lee S.E."/>
            <person name="Jeon J."/>
            <person name="Kim H."/>
            <person name="Choi G."/>
            <person name="Song H."/>
            <person name="Lee J."/>
            <person name="Lee S.C."/>
            <person name="Kwon J.K."/>
            <person name="Lee H.Y."/>
            <person name="Koo N."/>
            <person name="Hong Y."/>
            <person name="Kim R.W."/>
            <person name="Kang W.H."/>
            <person name="Huh J.H."/>
            <person name="Kang B.C."/>
            <person name="Yang T.J."/>
            <person name="Lee Y.H."/>
            <person name="Bennetzen J.L."/>
            <person name="Choi D."/>
        </authorList>
    </citation>
    <scope>NUCLEOTIDE SEQUENCE [LARGE SCALE GENOMIC DNA]</scope>
    <source>
        <strain evidence="2">cv. PBC81</strain>
    </source>
</reference>
<dbReference type="InterPro" id="IPR008709">
    <property type="entry name" value="Neurochondrin"/>
</dbReference>
<dbReference type="PANTHER" id="PTHR13109:SF7">
    <property type="entry name" value="NEUROCHONDRIN"/>
    <property type="match status" value="1"/>
</dbReference>
<dbReference type="EMBL" id="MLFT02000010">
    <property type="protein sequence ID" value="PHT36790.1"/>
    <property type="molecule type" value="Genomic_DNA"/>
</dbReference>
<sequence length="158" mass="17382">MKQAVRFGPHAHVDVNLPAQVKGTGQSPASAEAPDAYKDKVTELLAYMLAIEGEDELRSFYSICFLLPMLCQVTLTTGGCKILASSGAFREVVGYLIALIEQNNYTSEDNVSIFLACDSILNHLLKWEQIKFPLDDPSFIRLLVALSHWAASSKKMSS</sequence>
<dbReference type="AlphaFoldDB" id="A0A2G2VUW8"/>
<evidence type="ECO:0000313" key="2">
    <source>
        <dbReference type="Proteomes" id="UP000224567"/>
    </source>
</evidence>
<accession>A0A2G2VUW8</accession>
<name>A0A2G2VUW8_CAPBA</name>
<keyword evidence="2" id="KW-1185">Reference proteome</keyword>
<dbReference type="OrthoDB" id="8962942at2759"/>
<evidence type="ECO:0000313" key="1">
    <source>
        <dbReference type="EMBL" id="PHT36790.1"/>
    </source>
</evidence>
<gene>
    <name evidence="1" type="ORF">CQW23_24490</name>
</gene>
<reference evidence="2" key="2">
    <citation type="journal article" date="2017" name="J. Anim. Genet.">
        <title>Multiple reference genome sequences of hot pepper reveal the massive evolution of plant disease resistance genes by retroduplication.</title>
        <authorList>
            <person name="Kim S."/>
            <person name="Park J."/>
            <person name="Yeom S.-I."/>
            <person name="Kim Y.-M."/>
            <person name="Seo E."/>
            <person name="Kim K.-T."/>
            <person name="Kim M.-S."/>
            <person name="Lee J.M."/>
            <person name="Cheong K."/>
            <person name="Shin H.-S."/>
            <person name="Kim S.-B."/>
            <person name="Han K."/>
            <person name="Lee J."/>
            <person name="Park M."/>
            <person name="Lee H.-A."/>
            <person name="Lee H.-Y."/>
            <person name="Lee Y."/>
            <person name="Oh S."/>
            <person name="Lee J.H."/>
            <person name="Choi E."/>
            <person name="Choi E."/>
            <person name="Lee S.E."/>
            <person name="Jeon J."/>
            <person name="Kim H."/>
            <person name="Choi G."/>
            <person name="Song H."/>
            <person name="Lee J."/>
            <person name="Lee S.-C."/>
            <person name="Kwon J.-K."/>
            <person name="Lee H.-Y."/>
            <person name="Koo N."/>
            <person name="Hong Y."/>
            <person name="Kim R.W."/>
            <person name="Kang W.-H."/>
            <person name="Huh J.H."/>
            <person name="Kang B.-C."/>
            <person name="Yang T.-J."/>
            <person name="Lee Y.-H."/>
            <person name="Bennetzen J.L."/>
            <person name="Choi D."/>
        </authorList>
    </citation>
    <scope>NUCLEOTIDE SEQUENCE [LARGE SCALE GENOMIC DNA]</scope>
    <source>
        <strain evidence="2">cv. PBC81</strain>
    </source>
</reference>
<protein>
    <submittedName>
        <fullName evidence="1">Uncharacterized protein</fullName>
    </submittedName>
</protein>
<dbReference type="STRING" id="33114.A0A2G2VUW8"/>
<proteinExistence type="predicted"/>